<dbReference type="Pfam" id="PF00094">
    <property type="entry name" value="VWD"/>
    <property type="match status" value="2"/>
</dbReference>
<evidence type="ECO:0000256" key="3">
    <source>
        <dbReference type="ARBA" id="ARBA00023180"/>
    </source>
</evidence>
<comment type="caution">
    <text evidence="6">The sequence shown here is derived from an EMBL/GenBank/DDBJ whole genome shotgun (WGS) entry which is preliminary data.</text>
</comment>
<dbReference type="InterPro" id="IPR001846">
    <property type="entry name" value="VWF_type-D"/>
</dbReference>
<proteinExistence type="predicted"/>
<dbReference type="GO" id="GO:0016020">
    <property type="term" value="C:membrane"/>
    <property type="evidence" value="ECO:0007669"/>
    <property type="project" value="InterPro"/>
</dbReference>
<gene>
    <name evidence="6" type="ORF">DAT39_018244</name>
</gene>
<keyword evidence="2" id="KW-1015">Disulfide bond</keyword>
<dbReference type="InterPro" id="IPR000998">
    <property type="entry name" value="MAM_dom"/>
</dbReference>
<feature type="domain" description="MAM" evidence="4">
    <location>
        <begin position="1386"/>
        <end position="1543"/>
    </location>
</feature>
<dbReference type="PRINTS" id="PR00020">
    <property type="entry name" value="MAMDOMAIN"/>
</dbReference>
<evidence type="ECO:0000256" key="1">
    <source>
        <dbReference type="ARBA" id="ARBA00022737"/>
    </source>
</evidence>
<dbReference type="CDD" id="cd06263">
    <property type="entry name" value="MAM"/>
    <property type="match status" value="5"/>
</dbReference>
<dbReference type="PROSITE" id="PS50060">
    <property type="entry name" value="MAM_2"/>
    <property type="match status" value="6"/>
</dbReference>
<evidence type="ECO:0000259" key="4">
    <source>
        <dbReference type="PROSITE" id="PS50060"/>
    </source>
</evidence>
<protein>
    <submittedName>
        <fullName evidence="6">MAM and LDL-receptor class A domain-containing protein 1-like</fullName>
    </submittedName>
</protein>
<keyword evidence="3" id="KW-0325">Glycoprotein</keyword>
<dbReference type="Pfam" id="PF08742">
    <property type="entry name" value="C8"/>
    <property type="match status" value="2"/>
</dbReference>
<dbReference type="FunFam" id="2.60.120.200:FF:000128">
    <property type="entry name" value="enteropeptidase isoform X2"/>
    <property type="match status" value="3"/>
</dbReference>
<feature type="domain" description="MAM" evidence="4">
    <location>
        <begin position="1172"/>
        <end position="1329"/>
    </location>
</feature>
<feature type="domain" description="MAM" evidence="4">
    <location>
        <begin position="1578"/>
        <end position="1734"/>
    </location>
</feature>
<dbReference type="Pfam" id="PF12714">
    <property type="entry name" value="TILa"/>
    <property type="match status" value="1"/>
</dbReference>
<dbReference type="Pfam" id="PF01826">
    <property type="entry name" value="TIL"/>
    <property type="match status" value="1"/>
</dbReference>
<dbReference type="OrthoDB" id="5945029at2759"/>
<dbReference type="InterPro" id="IPR002919">
    <property type="entry name" value="TIL_dom"/>
</dbReference>
<keyword evidence="7" id="KW-1185">Reference proteome</keyword>
<feature type="domain" description="MAM" evidence="4">
    <location>
        <begin position="982"/>
        <end position="1139"/>
    </location>
</feature>
<dbReference type="PROSITE" id="PS51233">
    <property type="entry name" value="VWFD"/>
    <property type="match status" value="2"/>
</dbReference>
<dbReference type="InterPro" id="IPR036084">
    <property type="entry name" value="Ser_inhib-like_sf"/>
</dbReference>
<sequence>MCLEFWYYKPGNDSSELRVLLSDDDLLTQIWSSLQTEGHSWRQVLIPLSYSEISVKIIFEVIKRQVMEETVFDRIGVQQGQCQSQCQTDTQIWTDESTQCTCIESQLTCAQIACEDGQLCSKTMQSKQSSDSFTSGTCTVTSDLQYTTFDGVKSCFMGHCTHVLTEVCDQSGLLPDFVIEVTNEQIGKSSKFQMQQVNLKIQSLRVMLPRRNKRKIMVNGIWRNLPLRLDKNTIKINAHGPAVMLQTNFNLSISFAKSGVLQVTIPIQYSDKLCGMCGNFNNVMDDDMNITDTHLVKDTQIPGERPNYLCQDPTVQSMCTEMEEIEYSNKMFCGVLLSQNGPFSKCSSFLDTSSLFRTCISKMCITKGDREVFCDVLKAVEKSCSEVGFFVTGWRTPTHCSLVCGSNSHYNACSRDHPPTCSILDATEDYGICQERCDCDDGFLLSGGSCVPVEECGCWVDGKHYKRGETFMEGDCEKLCTCAGHGNIECSATSCLASDICKSKNGAVGCFPSSPVTCIVYGDTHYITFDGKAYSFQGTCNYTIAKTCIADAVQFALTVRNEELRNYTSSSLNSVALVVDGFHLAIRKNNLVYVNGVQITLPVLHSNSVRVSKIGPYVIVETNFGLRFLFNGNDRLFVQVDERHKGRMCGLCGTYSGSQFDDFLTPEGSIVPYPHDFANSWNTHDTDWPCVNGSQSQPKCSPELESMGFLECSKLFGDAFKACHWFVPPQVFVNSCVQDYCTSRGEQTQLCTSLKNYVAACEVSEVFLGDWWKDTVCDIPTKPPATEPTTSNFKPSCQWSCNFDWDECGWEQLIQDSFDWTRFSGPTPSNFTGPTSDHTTGGGFYMYIEGNEVHHGDSARMMSPVCNTLGTQCMTFWYHMYGWASSMFLNFYLFEENRATKIWSKTNSQGNHWHLAQTEINPMGPFQIIVEGIRGSNALSDVALDDVTIVHGKCGAVSVMPENDISLPTSGDLSISTPVCRINCNFDKNLCMWTQLVTDVFDWTRNSGSTPTSMTGPLSDHTTGTGYYLYIEGDSATHGDTARLLSEECSDVQPQCLQFWYHMYGSSWTMGITVYLLYGNVAQEIWRKSENQGNAWHQAIVDITPQDKFKILFEGRRGDNAMSDVALDDIIIHRGPCADLINHQTVSPAPVKPTIISTNPTTKSAFSSECTFNCNFDSNLCTWSQLATDVFDWTRHSGPTTTAMTGPPSDHTTGTGYYLYIEGDSASHGDTARLLSEECSDVQPQCLQFWYHMYGSSWTMGLTVYLLHGNVAQEIWRTTENQGDVWIQTLVDITPHGKFRLLFEGRRGHSEKSDIALDDIVVQRGSCADFMKETIGSPDPEISVVIPTVSSVTTPPQPPKISTIVMPDHRNVLAPWKSALSPVCRISCNFDNNLCTWTQLLTDVFDWTRHQGSTSTSMTGPSSDHTTGTGYYLYIEGDSATHGDTARLLSEECSDVQPQCLQFWYHMYGSSWTMGLTVYLWDGNVAQEIWRKRENQGNVWHQALVDITPQDKFKILFEGRRGDNAKSDVALDDVTIHRGRCSDLINHQTVSTAPVKPTLMSTGISSTTKSAFSSVCTFDCNFDINLCSWSQLGTDVFDWTRLSGPTPTAMTGPSTDHTTGTGYYLYIEGDSATHGDTARLLSEECSDVQPQCLQFWYHMYGTSWTMGLSVYLLHGNVAQEIWRRRENQGDVWIQALVDITPQGKFRILFEGRRGHNARSDVAVDDIFFHRGTCA</sequence>
<dbReference type="PANTHER" id="PTHR23282">
    <property type="entry name" value="APICAL ENDOSOMAL GLYCOPROTEIN PRECURSOR"/>
    <property type="match status" value="1"/>
</dbReference>
<reference evidence="6" key="1">
    <citation type="submission" date="2020-07" db="EMBL/GenBank/DDBJ databases">
        <title>Clarias magur genome sequencing, assembly and annotation.</title>
        <authorList>
            <person name="Kushwaha B."/>
            <person name="Kumar R."/>
            <person name="Das P."/>
            <person name="Joshi C.G."/>
            <person name="Kumar D."/>
            <person name="Nagpure N.S."/>
            <person name="Pandey M."/>
            <person name="Agarwal S."/>
            <person name="Srivastava S."/>
            <person name="Singh M."/>
            <person name="Sahoo L."/>
            <person name="Jayasankar P."/>
            <person name="Meher P.K."/>
            <person name="Koringa P.G."/>
            <person name="Iquebal M.A."/>
            <person name="Das S.P."/>
            <person name="Bit A."/>
            <person name="Patnaik S."/>
            <person name="Patel N."/>
            <person name="Shah T.M."/>
            <person name="Hinsu A."/>
            <person name="Jena J.K."/>
        </authorList>
    </citation>
    <scope>NUCLEOTIDE SEQUENCE</scope>
    <source>
        <strain evidence="6">CIFAMagur01</strain>
        <tissue evidence="6">Testis</tissue>
    </source>
</reference>
<feature type="domain" description="VWFD" evidence="5">
    <location>
        <begin position="136"/>
        <end position="311"/>
    </location>
</feature>
<dbReference type="InterPro" id="IPR013320">
    <property type="entry name" value="ConA-like_dom_sf"/>
</dbReference>
<evidence type="ECO:0000313" key="7">
    <source>
        <dbReference type="Proteomes" id="UP000727407"/>
    </source>
</evidence>
<dbReference type="CDD" id="cd19941">
    <property type="entry name" value="TIL"/>
    <property type="match status" value="1"/>
</dbReference>
<dbReference type="SMART" id="SM00832">
    <property type="entry name" value="C8"/>
    <property type="match status" value="2"/>
</dbReference>
<dbReference type="InterPro" id="IPR014853">
    <property type="entry name" value="VWF/SSPO/ZAN-like_Cys-rich_dom"/>
</dbReference>
<dbReference type="InterPro" id="IPR051560">
    <property type="entry name" value="MAM_domain-containing"/>
</dbReference>
<dbReference type="PANTHER" id="PTHR23282:SF101">
    <property type="entry name" value="MAM DOMAIN-CONTAINING PROTEIN"/>
    <property type="match status" value="1"/>
</dbReference>
<dbReference type="Gene3D" id="2.10.25.10">
    <property type="entry name" value="Laminin"/>
    <property type="match status" value="1"/>
</dbReference>
<dbReference type="EMBL" id="QNUK01000530">
    <property type="protein sequence ID" value="KAF5892044.1"/>
    <property type="molecule type" value="Genomic_DNA"/>
</dbReference>
<dbReference type="Proteomes" id="UP000727407">
    <property type="component" value="Unassembled WGS sequence"/>
</dbReference>
<evidence type="ECO:0000313" key="6">
    <source>
        <dbReference type="EMBL" id="KAF5892044.1"/>
    </source>
</evidence>
<dbReference type="SUPFAM" id="SSF57567">
    <property type="entry name" value="Serine protease inhibitors"/>
    <property type="match status" value="1"/>
</dbReference>
<feature type="domain" description="VWFD" evidence="5">
    <location>
        <begin position="516"/>
        <end position="691"/>
    </location>
</feature>
<feature type="non-terminal residue" evidence="6">
    <location>
        <position position="1734"/>
    </location>
</feature>
<feature type="domain" description="MAM" evidence="4">
    <location>
        <begin position="799"/>
        <end position="956"/>
    </location>
</feature>
<organism evidence="6 7">
    <name type="scientific">Clarias magur</name>
    <name type="common">Asian catfish</name>
    <name type="synonym">Macropteronotus magur</name>
    <dbReference type="NCBI Taxonomy" id="1594786"/>
    <lineage>
        <taxon>Eukaryota</taxon>
        <taxon>Metazoa</taxon>
        <taxon>Chordata</taxon>
        <taxon>Craniata</taxon>
        <taxon>Vertebrata</taxon>
        <taxon>Euteleostomi</taxon>
        <taxon>Actinopterygii</taxon>
        <taxon>Neopterygii</taxon>
        <taxon>Teleostei</taxon>
        <taxon>Ostariophysi</taxon>
        <taxon>Siluriformes</taxon>
        <taxon>Clariidae</taxon>
        <taxon>Clarias</taxon>
    </lineage>
</organism>
<dbReference type="Gene3D" id="2.60.120.200">
    <property type="match status" value="6"/>
</dbReference>
<evidence type="ECO:0000256" key="2">
    <source>
        <dbReference type="ARBA" id="ARBA00023157"/>
    </source>
</evidence>
<name>A0A8J4U6X4_CLAMG</name>
<dbReference type="SMART" id="SM00216">
    <property type="entry name" value="VWD"/>
    <property type="match status" value="2"/>
</dbReference>
<feature type="domain" description="MAM" evidence="4">
    <location>
        <begin position="1"/>
        <end position="84"/>
    </location>
</feature>
<dbReference type="Pfam" id="PF00629">
    <property type="entry name" value="MAM"/>
    <property type="match status" value="6"/>
</dbReference>
<dbReference type="SUPFAM" id="SSF49899">
    <property type="entry name" value="Concanavalin A-like lectins/glucanases"/>
    <property type="match status" value="6"/>
</dbReference>
<dbReference type="InterPro" id="IPR025615">
    <property type="entry name" value="TILa_dom"/>
</dbReference>
<dbReference type="SMART" id="SM00137">
    <property type="entry name" value="MAM"/>
    <property type="match status" value="5"/>
</dbReference>
<keyword evidence="1" id="KW-0677">Repeat</keyword>
<evidence type="ECO:0000259" key="5">
    <source>
        <dbReference type="PROSITE" id="PS51233"/>
    </source>
</evidence>
<accession>A0A8J4U6X4</accession>